<dbReference type="PANTHER" id="PTHR10434">
    <property type="entry name" value="1-ACYL-SN-GLYCEROL-3-PHOSPHATE ACYLTRANSFERASE"/>
    <property type="match status" value="1"/>
</dbReference>
<dbReference type="SMART" id="SM00563">
    <property type="entry name" value="PlsC"/>
    <property type="match status" value="1"/>
</dbReference>
<evidence type="ECO:0000256" key="1">
    <source>
        <dbReference type="ARBA" id="ARBA00022679"/>
    </source>
</evidence>
<dbReference type="GO" id="GO:0006654">
    <property type="term" value="P:phosphatidic acid biosynthetic process"/>
    <property type="evidence" value="ECO:0007669"/>
    <property type="project" value="TreeGrafter"/>
</dbReference>
<dbReference type="Pfam" id="PF01553">
    <property type="entry name" value="Acyltransferase"/>
    <property type="match status" value="1"/>
</dbReference>
<dbReference type="GO" id="GO:0003841">
    <property type="term" value="F:1-acylglycerol-3-phosphate O-acyltransferase activity"/>
    <property type="evidence" value="ECO:0007669"/>
    <property type="project" value="TreeGrafter"/>
</dbReference>
<evidence type="ECO:0000313" key="5">
    <source>
        <dbReference type="EMBL" id="CAB4886045.1"/>
    </source>
</evidence>
<reference evidence="5" key="1">
    <citation type="submission" date="2020-05" db="EMBL/GenBank/DDBJ databases">
        <authorList>
            <person name="Chiriac C."/>
            <person name="Salcher M."/>
            <person name="Ghai R."/>
            <person name="Kavagutti S V."/>
        </authorList>
    </citation>
    <scope>NUCLEOTIDE SEQUENCE</scope>
</reference>
<keyword evidence="1" id="KW-0808">Transferase</keyword>
<feature type="region of interest" description="Disordered" evidence="3">
    <location>
        <begin position="174"/>
        <end position="193"/>
    </location>
</feature>
<dbReference type="InterPro" id="IPR002123">
    <property type="entry name" value="Plipid/glycerol_acylTrfase"/>
</dbReference>
<protein>
    <submittedName>
        <fullName evidence="5">Unannotated protein</fullName>
    </submittedName>
</protein>
<dbReference type="EMBL" id="CAFBLP010000066">
    <property type="protein sequence ID" value="CAB4886045.1"/>
    <property type="molecule type" value="Genomic_DNA"/>
</dbReference>
<dbReference type="PANTHER" id="PTHR10434:SF9">
    <property type="entry name" value="PHOSPHOLIPID_GLYCEROL ACYLTRANSFERASE DOMAIN-CONTAINING PROTEIN"/>
    <property type="match status" value="1"/>
</dbReference>
<dbReference type="AlphaFoldDB" id="A0A6J7EY18"/>
<gene>
    <name evidence="5" type="ORF">UFOPK3376_02235</name>
</gene>
<name>A0A6J7EY18_9ZZZZ</name>
<dbReference type="SUPFAM" id="SSF69593">
    <property type="entry name" value="Glycerol-3-phosphate (1)-acyltransferase"/>
    <property type="match status" value="1"/>
</dbReference>
<keyword evidence="2" id="KW-0012">Acyltransferase</keyword>
<evidence type="ECO:0000256" key="2">
    <source>
        <dbReference type="ARBA" id="ARBA00023315"/>
    </source>
</evidence>
<evidence type="ECO:0000259" key="4">
    <source>
        <dbReference type="SMART" id="SM00563"/>
    </source>
</evidence>
<evidence type="ECO:0000256" key="3">
    <source>
        <dbReference type="SAM" id="MobiDB-lite"/>
    </source>
</evidence>
<sequence>MLRLIARLWFKLWRFELVERATPVPDRCVMIAAPHTSNWDFPLTLAIAKLGGVRIAWLGKAELFRGPLGPIMRRLGGISVRRDDAGSMVRDLVAEFATREKFCLVVPVEGTRSKSEYWKSGFYRIAHDADVPILCAFVDSVTRTGGFGPTLVPTGNVRTDMDQIRAFYAGKEGLRPGRTGVPRLREEDRPDPA</sequence>
<organism evidence="5">
    <name type="scientific">freshwater metagenome</name>
    <dbReference type="NCBI Taxonomy" id="449393"/>
    <lineage>
        <taxon>unclassified sequences</taxon>
        <taxon>metagenomes</taxon>
        <taxon>ecological metagenomes</taxon>
    </lineage>
</organism>
<proteinExistence type="predicted"/>
<feature type="domain" description="Phospholipid/glycerol acyltransferase" evidence="4">
    <location>
        <begin position="29"/>
        <end position="138"/>
    </location>
</feature>
<feature type="compositionally biased region" description="Basic and acidic residues" evidence="3">
    <location>
        <begin position="183"/>
        <end position="193"/>
    </location>
</feature>
<accession>A0A6J7EY18</accession>